<organism evidence="1 2">
    <name type="scientific">Brassica cretica</name>
    <name type="common">Mustard</name>
    <dbReference type="NCBI Taxonomy" id="69181"/>
    <lineage>
        <taxon>Eukaryota</taxon>
        <taxon>Viridiplantae</taxon>
        <taxon>Streptophyta</taxon>
        <taxon>Embryophyta</taxon>
        <taxon>Tracheophyta</taxon>
        <taxon>Spermatophyta</taxon>
        <taxon>Magnoliopsida</taxon>
        <taxon>eudicotyledons</taxon>
        <taxon>Gunneridae</taxon>
        <taxon>Pentapetalae</taxon>
        <taxon>rosids</taxon>
        <taxon>malvids</taxon>
        <taxon>Brassicales</taxon>
        <taxon>Brassicaceae</taxon>
        <taxon>Brassiceae</taxon>
        <taxon>Brassica</taxon>
    </lineage>
</organism>
<reference evidence="1" key="1">
    <citation type="submission" date="2019-12" db="EMBL/GenBank/DDBJ databases">
        <title>Genome sequencing and annotation of Brassica cretica.</title>
        <authorList>
            <person name="Studholme D.J."/>
            <person name="Sarris P.F."/>
        </authorList>
    </citation>
    <scope>NUCLEOTIDE SEQUENCE</scope>
    <source>
        <strain evidence="1">PFS-001/15</strain>
        <tissue evidence="1">Leaf</tissue>
    </source>
</reference>
<dbReference type="EMBL" id="QGKW02001988">
    <property type="protein sequence ID" value="KAF2551024.1"/>
    <property type="molecule type" value="Genomic_DNA"/>
</dbReference>
<comment type="caution">
    <text evidence="1">The sequence shown here is derived from an EMBL/GenBank/DDBJ whole genome shotgun (WGS) entry which is preliminary data.</text>
</comment>
<sequence>MQANPFQHHSFNSKLTKVSHFSCCLASMTQNQLVGKSGSYWHMWPICSFLRLWVGSAGPFTTMQPLCLVSSNQLQRAGTDMEKVLSRIFMVTQIVERVLIRFEGSHHSGLTIIHASGMNAMFVVYLDNGNSSRDGENFDMVFGLGRAARLRSQTHSNWTAPS</sequence>
<proteinExistence type="predicted"/>
<dbReference type="Proteomes" id="UP000712281">
    <property type="component" value="Unassembled WGS sequence"/>
</dbReference>
<evidence type="ECO:0000313" key="2">
    <source>
        <dbReference type="Proteomes" id="UP000712281"/>
    </source>
</evidence>
<evidence type="ECO:0000313" key="1">
    <source>
        <dbReference type="EMBL" id="KAF2551024.1"/>
    </source>
</evidence>
<protein>
    <submittedName>
        <fullName evidence="1">Uncharacterized protein</fullName>
    </submittedName>
</protein>
<name>A0A8S9H2B9_BRACR</name>
<accession>A0A8S9H2B9</accession>
<dbReference type="AlphaFoldDB" id="A0A8S9H2B9"/>
<gene>
    <name evidence="1" type="ORF">F2Q68_00036591</name>
</gene>